<dbReference type="InterPro" id="IPR036412">
    <property type="entry name" value="HAD-like_sf"/>
</dbReference>
<proteinExistence type="predicted"/>
<organism evidence="1">
    <name type="scientific">hydrothermal vent metagenome</name>
    <dbReference type="NCBI Taxonomy" id="652676"/>
    <lineage>
        <taxon>unclassified sequences</taxon>
        <taxon>metagenomes</taxon>
        <taxon>ecological metagenomes</taxon>
    </lineage>
</organism>
<reference evidence="1" key="1">
    <citation type="submission" date="2016-10" db="EMBL/GenBank/DDBJ databases">
        <authorList>
            <person name="de Groot N.N."/>
        </authorList>
    </citation>
    <scope>NUCLEOTIDE SEQUENCE</scope>
</reference>
<dbReference type="Gene3D" id="3.40.50.1000">
    <property type="entry name" value="HAD superfamily/HAD-like"/>
    <property type="match status" value="1"/>
</dbReference>
<dbReference type="SFLD" id="SFLDS00003">
    <property type="entry name" value="Haloacid_Dehalogenase"/>
    <property type="match status" value="1"/>
</dbReference>
<protein>
    <recommendedName>
        <fullName evidence="2">Phosphatase</fullName>
    </recommendedName>
</protein>
<dbReference type="PANTHER" id="PTHR42896">
    <property type="entry name" value="XYLULOSE-1,5-BISPHOSPHATE (XUBP) PHOSPHATASE"/>
    <property type="match status" value="1"/>
</dbReference>
<dbReference type="Pfam" id="PF00702">
    <property type="entry name" value="Hydrolase"/>
    <property type="match status" value="1"/>
</dbReference>
<dbReference type="PANTHER" id="PTHR42896:SF2">
    <property type="entry name" value="CBBY-LIKE PROTEIN"/>
    <property type="match status" value="1"/>
</dbReference>
<gene>
    <name evidence="1" type="ORF">MNB_SUP05-5-826</name>
</gene>
<dbReference type="SUPFAM" id="SSF56784">
    <property type="entry name" value="HAD-like"/>
    <property type="match status" value="1"/>
</dbReference>
<dbReference type="GO" id="GO:0016787">
    <property type="term" value="F:hydrolase activity"/>
    <property type="evidence" value="ECO:0007669"/>
    <property type="project" value="InterPro"/>
</dbReference>
<dbReference type="InterPro" id="IPR023214">
    <property type="entry name" value="HAD_sf"/>
</dbReference>
<accession>A0A1W1CNN9</accession>
<dbReference type="InterPro" id="IPR023198">
    <property type="entry name" value="PGP-like_dom2"/>
</dbReference>
<name>A0A1W1CNN9_9ZZZZ</name>
<dbReference type="EMBL" id="FPHJ01000056">
    <property type="protein sequence ID" value="SFV67488.1"/>
    <property type="molecule type" value="Genomic_DNA"/>
</dbReference>
<dbReference type="SFLD" id="SFLDF00035">
    <property type="entry name" value="phosphoglycolate_phosphatase"/>
    <property type="match status" value="1"/>
</dbReference>
<dbReference type="PRINTS" id="PR00413">
    <property type="entry name" value="HADHALOGNASE"/>
</dbReference>
<evidence type="ECO:0008006" key="2">
    <source>
        <dbReference type="Google" id="ProtNLM"/>
    </source>
</evidence>
<dbReference type="SFLD" id="SFLDG01129">
    <property type="entry name" value="C1.5:_HAD__Beta-PGM__Phosphata"/>
    <property type="match status" value="1"/>
</dbReference>
<dbReference type="InterPro" id="IPR044999">
    <property type="entry name" value="CbbY-like"/>
</dbReference>
<sequence length="239" mass="27138">MSLKGVIFDVDGTLVNTERDGHLVAFNLAFKDKCLDWEWDDKLYQYLLQITGGKERIKFYINEFHKNFQKDNLDEFIVELHKLKTDYFVQLVADGKAPLRTGVKRLIDEIDKSDLQMAIATTTTMANIEALIIHKLGEEYLDKFSIIAAGDVVANKKPAPDIYNYALEHMKLKPEECIAIEDSENGLKSSLDAKIPTLITINDYTKDQDFTGAKIVLDSLGDENSDIKVDVNFLENLLN</sequence>
<dbReference type="InterPro" id="IPR006439">
    <property type="entry name" value="HAD-SF_hydro_IA"/>
</dbReference>
<dbReference type="NCBIfam" id="TIGR01509">
    <property type="entry name" value="HAD-SF-IA-v3"/>
    <property type="match status" value="1"/>
</dbReference>
<dbReference type="SFLD" id="SFLDG01135">
    <property type="entry name" value="C1.5.6:_HAD__Beta-PGM__Phospha"/>
    <property type="match status" value="1"/>
</dbReference>
<dbReference type="Gene3D" id="1.10.150.240">
    <property type="entry name" value="Putative phosphatase, domain 2"/>
    <property type="match status" value="1"/>
</dbReference>
<dbReference type="AlphaFoldDB" id="A0A1W1CNN9"/>
<evidence type="ECO:0000313" key="1">
    <source>
        <dbReference type="EMBL" id="SFV67488.1"/>
    </source>
</evidence>